<evidence type="ECO:0000256" key="1">
    <source>
        <dbReference type="ARBA" id="ARBA00004651"/>
    </source>
</evidence>
<protein>
    <recommendedName>
        <fullName evidence="7">Type II secretion system protein GspF domain-containing protein</fullName>
    </recommendedName>
</protein>
<organism evidence="8 9">
    <name type="scientific">Polycladomyces abyssicola</name>
    <dbReference type="NCBI Taxonomy" id="1125966"/>
    <lineage>
        <taxon>Bacteria</taxon>
        <taxon>Bacillati</taxon>
        <taxon>Bacillota</taxon>
        <taxon>Bacilli</taxon>
        <taxon>Bacillales</taxon>
        <taxon>Thermoactinomycetaceae</taxon>
        <taxon>Polycladomyces</taxon>
    </lineage>
</organism>
<feature type="domain" description="Type II secretion system protein GspF" evidence="7">
    <location>
        <begin position="141"/>
        <end position="266"/>
    </location>
</feature>
<feature type="transmembrane region" description="Helical" evidence="6">
    <location>
        <begin position="250"/>
        <end position="269"/>
    </location>
</feature>
<keyword evidence="2" id="KW-1003">Cell membrane</keyword>
<keyword evidence="4 6" id="KW-1133">Transmembrane helix</keyword>
<keyword evidence="9" id="KW-1185">Reference proteome</keyword>
<evidence type="ECO:0000313" key="8">
    <source>
        <dbReference type="EMBL" id="BCU80327.1"/>
    </source>
</evidence>
<keyword evidence="5 6" id="KW-0472">Membrane</keyword>
<evidence type="ECO:0000256" key="2">
    <source>
        <dbReference type="ARBA" id="ARBA00022475"/>
    </source>
</evidence>
<evidence type="ECO:0000259" key="7">
    <source>
        <dbReference type="Pfam" id="PF00482"/>
    </source>
</evidence>
<dbReference type="InterPro" id="IPR042094">
    <property type="entry name" value="T2SS_GspF_sf"/>
</dbReference>
<feature type="transmembrane region" description="Helical" evidence="6">
    <location>
        <begin position="81"/>
        <end position="99"/>
    </location>
</feature>
<evidence type="ECO:0000313" key="9">
    <source>
        <dbReference type="Proteomes" id="UP000677436"/>
    </source>
</evidence>
<sequence length="308" mass="34237">MMIALFGGGSVFFALLAFYSFITLRGERGEISNRISKWLSQQTVTKSWSDELVEKLDRLEMMKKLEPELEKASIPLRPAEYSLVVLLGAGIVAFALKMVFGAPTFISISLAMAAAPFGSKLFLRSRRKIYVQRIDGQLSEACRLLSSAARAGLSIPQGLELVVKELPPPIKNELSIVVREVQLGRDLEGALKDLLNRVNSKDMQVFVNALIIQRRAGGDLARVLSEMARTMEERKIIHQTIQAATAQSRYSAYMLPVVSLLVVFVLSKMMEGFDQLFTHPFGIIVLVIFVVLQVIGVLVVRKIADIRV</sequence>
<evidence type="ECO:0000256" key="4">
    <source>
        <dbReference type="ARBA" id="ARBA00022989"/>
    </source>
</evidence>
<dbReference type="EMBL" id="AP024601">
    <property type="protein sequence ID" value="BCU80327.1"/>
    <property type="molecule type" value="Genomic_DNA"/>
</dbReference>
<dbReference type="AlphaFoldDB" id="A0A8D5ZLY9"/>
<dbReference type="KEGG" id="pabs:JIR001_01100"/>
<dbReference type="PANTHER" id="PTHR35007:SF1">
    <property type="entry name" value="PILUS ASSEMBLY PROTEIN"/>
    <property type="match status" value="1"/>
</dbReference>
<feature type="transmembrane region" description="Helical" evidence="6">
    <location>
        <begin position="281"/>
        <end position="300"/>
    </location>
</feature>
<feature type="transmembrane region" description="Helical" evidence="6">
    <location>
        <begin position="105"/>
        <end position="123"/>
    </location>
</feature>
<evidence type="ECO:0000256" key="6">
    <source>
        <dbReference type="SAM" id="Phobius"/>
    </source>
</evidence>
<name>A0A8D5ZLY9_9BACL</name>
<reference evidence="8" key="1">
    <citation type="journal article" date="2013" name="Int. J. Syst. Evol. Microbiol.">
        <title>Polycladomyces abyssicola gen. nov., sp. nov., a thermophilic filamentous bacterium isolated from hemipelagic sediment.</title>
        <authorList>
            <person name="Tsubouchi T."/>
            <person name="Shimane Y."/>
            <person name="Mori K."/>
            <person name="Usui K."/>
            <person name="Hiraki T."/>
            <person name="Tame A."/>
            <person name="Uematsu K."/>
            <person name="Maruyama T."/>
            <person name="Hatada Y."/>
        </authorList>
    </citation>
    <scope>NUCLEOTIDE SEQUENCE</scope>
    <source>
        <strain evidence="8">JIR-001</strain>
    </source>
</reference>
<dbReference type="Gene3D" id="1.20.81.30">
    <property type="entry name" value="Type II secretion system (T2SS), domain F"/>
    <property type="match status" value="1"/>
</dbReference>
<comment type="subcellular location">
    <subcellularLocation>
        <location evidence="1">Cell membrane</location>
        <topology evidence="1">Multi-pass membrane protein</topology>
    </subcellularLocation>
</comment>
<evidence type="ECO:0000256" key="3">
    <source>
        <dbReference type="ARBA" id="ARBA00022692"/>
    </source>
</evidence>
<dbReference type="GO" id="GO:0005886">
    <property type="term" value="C:plasma membrane"/>
    <property type="evidence" value="ECO:0007669"/>
    <property type="project" value="UniProtKB-SubCell"/>
</dbReference>
<dbReference type="Pfam" id="PF00482">
    <property type="entry name" value="T2SSF"/>
    <property type="match status" value="1"/>
</dbReference>
<proteinExistence type="predicted"/>
<gene>
    <name evidence="8" type="ORF">JIR001_01100</name>
</gene>
<dbReference type="RefSeq" id="WP_212773730.1">
    <property type="nucleotide sequence ID" value="NZ_AP024601.1"/>
</dbReference>
<dbReference type="InterPro" id="IPR018076">
    <property type="entry name" value="T2SS_GspF_dom"/>
</dbReference>
<feature type="transmembrane region" description="Helical" evidence="6">
    <location>
        <begin position="6"/>
        <end position="24"/>
    </location>
</feature>
<accession>A0A8D5ZLY9</accession>
<reference evidence="8" key="2">
    <citation type="journal article" date="2021" name="Microbiol. Resour. Announc.">
        <title>Complete Genome Sequence of Polycladomyces abyssicola JIR-001T, Isolated from Hemipelagic Sediment in Deep Seawater.</title>
        <authorList>
            <person name="Tsubouchi T."/>
            <person name="Kaneko Y."/>
        </authorList>
    </citation>
    <scope>NUCLEOTIDE SEQUENCE</scope>
    <source>
        <strain evidence="8">JIR-001</strain>
    </source>
</reference>
<dbReference type="PANTHER" id="PTHR35007">
    <property type="entry name" value="INTEGRAL MEMBRANE PROTEIN-RELATED"/>
    <property type="match status" value="1"/>
</dbReference>
<dbReference type="Proteomes" id="UP000677436">
    <property type="component" value="Chromosome"/>
</dbReference>
<evidence type="ECO:0000256" key="5">
    <source>
        <dbReference type="ARBA" id="ARBA00023136"/>
    </source>
</evidence>
<keyword evidence="3 6" id="KW-0812">Transmembrane</keyword>